<feature type="domain" description="Core-binding (CB)" evidence="7">
    <location>
        <begin position="63"/>
        <end position="141"/>
    </location>
</feature>
<keyword evidence="9" id="KW-1185">Reference proteome</keyword>
<evidence type="ECO:0000256" key="3">
    <source>
        <dbReference type="ARBA" id="ARBA00023125"/>
    </source>
</evidence>
<accession>A0A193LC55</accession>
<dbReference type="STRING" id="1548547.BA177_00970"/>
<dbReference type="KEGG" id="woc:BA177_00970"/>
<evidence type="ECO:0000259" key="7">
    <source>
        <dbReference type="PROSITE" id="PS51900"/>
    </source>
</evidence>
<dbReference type="Pfam" id="PF00589">
    <property type="entry name" value="Phage_integrase"/>
    <property type="match status" value="1"/>
</dbReference>
<dbReference type="PROSITE" id="PS51898">
    <property type="entry name" value="TYR_RECOMBINASE"/>
    <property type="match status" value="1"/>
</dbReference>
<dbReference type="CDD" id="cd00796">
    <property type="entry name" value="INT_Rci_Hp1_C"/>
    <property type="match status" value="1"/>
</dbReference>
<dbReference type="Proteomes" id="UP000092695">
    <property type="component" value="Chromosome"/>
</dbReference>
<name>A0A193LC55_9GAMM</name>
<dbReference type="InterPro" id="IPR044068">
    <property type="entry name" value="CB"/>
</dbReference>
<proteinExistence type="inferred from homology"/>
<evidence type="ECO:0000256" key="4">
    <source>
        <dbReference type="ARBA" id="ARBA00023172"/>
    </source>
</evidence>
<dbReference type="EMBL" id="CP016268">
    <property type="protein sequence ID" value="ANO49979.1"/>
    <property type="molecule type" value="Genomic_DNA"/>
</dbReference>
<evidence type="ECO:0000256" key="2">
    <source>
        <dbReference type="ARBA" id="ARBA00022908"/>
    </source>
</evidence>
<evidence type="ECO:0000259" key="6">
    <source>
        <dbReference type="PROSITE" id="PS51898"/>
    </source>
</evidence>
<dbReference type="InterPro" id="IPR050090">
    <property type="entry name" value="Tyrosine_recombinase_XerCD"/>
</dbReference>
<dbReference type="GO" id="GO:0015074">
    <property type="term" value="P:DNA integration"/>
    <property type="evidence" value="ECO:0007669"/>
    <property type="project" value="UniProtKB-KW"/>
</dbReference>
<keyword evidence="2" id="KW-0229">DNA integration</keyword>
<dbReference type="InterPro" id="IPR013762">
    <property type="entry name" value="Integrase-like_cat_sf"/>
</dbReference>
<dbReference type="Gene3D" id="1.10.150.130">
    <property type="match status" value="1"/>
</dbReference>
<comment type="similarity">
    <text evidence="1">Belongs to the 'phage' integrase family.</text>
</comment>
<dbReference type="InterPro" id="IPR011010">
    <property type="entry name" value="DNA_brk_join_enz"/>
</dbReference>
<dbReference type="GO" id="GO:0006310">
    <property type="term" value="P:DNA recombination"/>
    <property type="evidence" value="ECO:0007669"/>
    <property type="project" value="UniProtKB-KW"/>
</dbReference>
<protein>
    <submittedName>
        <fullName evidence="8">Integrase</fullName>
    </submittedName>
</protein>
<dbReference type="GO" id="GO:0003677">
    <property type="term" value="F:DNA binding"/>
    <property type="evidence" value="ECO:0007669"/>
    <property type="project" value="UniProtKB-UniRule"/>
</dbReference>
<dbReference type="OrthoDB" id="5567253at2"/>
<dbReference type="PANTHER" id="PTHR30349">
    <property type="entry name" value="PHAGE INTEGRASE-RELATED"/>
    <property type="match status" value="1"/>
</dbReference>
<dbReference type="Gene3D" id="1.10.443.10">
    <property type="entry name" value="Intergrase catalytic core"/>
    <property type="match status" value="1"/>
</dbReference>
<keyword evidence="4" id="KW-0233">DNA recombination</keyword>
<gene>
    <name evidence="8" type="ORF">BA177_00970</name>
</gene>
<dbReference type="PROSITE" id="PS51900">
    <property type="entry name" value="CB"/>
    <property type="match status" value="1"/>
</dbReference>
<organism evidence="8 9">
    <name type="scientific">Woeseia oceani</name>
    <dbReference type="NCBI Taxonomy" id="1548547"/>
    <lineage>
        <taxon>Bacteria</taxon>
        <taxon>Pseudomonadati</taxon>
        <taxon>Pseudomonadota</taxon>
        <taxon>Gammaproteobacteria</taxon>
        <taxon>Woeseiales</taxon>
        <taxon>Woeseiaceae</taxon>
        <taxon>Woeseia</taxon>
    </lineage>
</organism>
<reference evidence="8 9" key="1">
    <citation type="submission" date="2016-06" db="EMBL/GenBank/DDBJ databases">
        <title>Complete genome sequence of a deep-branching marine Gamma Proteobacterium Woeseia oceani type strain XK5.</title>
        <authorList>
            <person name="Mu D."/>
            <person name="Du Z."/>
        </authorList>
    </citation>
    <scope>NUCLEOTIDE SEQUENCE [LARGE SCALE GENOMIC DNA]</scope>
    <source>
        <strain evidence="8 9">XK5</strain>
    </source>
</reference>
<keyword evidence="3 5" id="KW-0238">DNA-binding</keyword>
<sequence>MGRRRSPGLQKRGQIWCIDKRIKGYGRLVESCGTSDLNEAERYLALRMEEVRQATVYGIRPTRTFQQAALKYLEDYQHKKSLQRDIYSLDRAMPHIGQLRLDRIHNDTLAQYRRARRADGVSAGTINKELSCIRRILNLAARVWRHDNGMSWLEAPPLIEMEQGPVKKPYPLSWEEQDRFFQELPSHLQRIALYKVNTGCRKQEVLQLRWNWEVQLPELNTSVFILPINEQFQTKNSQERVVVLNTIAHRVVDEQRGRHAEFVFTYRGNPIKSILNSAWKRARTRAGLPSVRAHDLRHTFGHRLRAAGVSFEDRQDLLGHKSDRMTTHYSAPDIARLIEAAEKVCVRRPNTVLRIAPHANLTQIRTVVGTA</sequence>
<dbReference type="InterPro" id="IPR010998">
    <property type="entry name" value="Integrase_recombinase_N"/>
</dbReference>
<evidence type="ECO:0000313" key="8">
    <source>
        <dbReference type="EMBL" id="ANO49979.1"/>
    </source>
</evidence>
<dbReference type="InterPro" id="IPR002104">
    <property type="entry name" value="Integrase_catalytic"/>
</dbReference>
<evidence type="ECO:0000256" key="5">
    <source>
        <dbReference type="PROSITE-ProRule" id="PRU01248"/>
    </source>
</evidence>
<dbReference type="PANTHER" id="PTHR30349:SF41">
    <property type="entry name" value="INTEGRASE_RECOMBINASE PROTEIN MJ0367-RELATED"/>
    <property type="match status" value="1"/>
</dbReference>
<feature type="domain" description="Tyr recombinase" evidence="6">
    <location>
        <begin position="167"/>
        <end position="342"/>
    </location>
</feature>
<evidence type="ECO:0000313" key="9">
    <source>
        <dbReference type="Proteomes" id="UP000092695"/>
    </source>
</evidence>
<evidence type="ECO:0000256" key="1">
    <source>
        <dbReference type="ARBA" id="ARBA00008857"/>
    </source>
</evidence>
<dbReference type="SUPFAM" id="SSF56349">
    <property type="entry name" value="DNA breaking-rejoining enzymes"/>
    <property type="match status" value="1"/>
</dbReference>
<dbReference type="AlphaFoldDB" id="A0A193LC55"/>